<feature type="compositionally biased region" description="Low complexity" evidence="1">
    <location>
        <begin position="139"/>
        <end position="160"/>
    </location>
</feature>
<feature type="compositionally biased region" description="Basic and acidic residues" evidence="1">
    <location>
        <begin position="175"/>
        <end position="185"/>
    </location>
</feature>
<sequence>MATLKGAIPLPKSKNADYHTLPDERTPTDHQHTLDLASSISTARSHDQGESVDEEEDEGHGVVRVGVNKGKGRAREDDDLDTFDASLQHELADTQRPAHRPGSRANANNSSVDGDISVNTGPRDMYLSPHTAEMNRGVSPPSTSSSSTPTNNTSTSNPNNAHPHGQAPSRHKSKNGREKDPRWDLDTMETPNPGRSRSPLADEYTEPHWNSRTGTHSSSGQGYNSDRDGHGQRGMEVSESAGSFAGIGSGDYPSQSEEVEEERRIQDNLASLAAKEAARRRAARSSKAFVTRPSGGFAYTPYEADPPGMGVSTSTSSGFARRASGWFGGLGASVPGFGRLGGVQEEQDGVRRGTRLPHSDSHSTSAYGEPIPQSPIPSPIPGPSSISRGPSPIPRPPSTNPFESDLDSVLETNSARASPTRLQQPGIDLEPRARGNAEAGPSRSNITTSSSSRSTIVQKPRPDAQLERIVSSASTLTNDGYVRMEEPGWKGPTWRGGAGADSPTTPTTLELDQARYGYPSRMQESSPVFSRIGPVPQPRSRMPMQGGAARDVRRDKWWYALCSWGSELDDGEDGQGGRTNPFE</sequence>
<evidence type="ECO:0000256" key="1">
    <source>
        <dbReference type="SAM" id="MobiDB-lite"/>
    </source>
</evidence>
<feature type="region of interest" description="Disordered" evidence="1">
    <location>
        <begin position="1"/>
        <end position="464"/>
    </location>
</feature>
<dbReference type="Proteomes" id="UP000812966">
    <property type="component" value="Unassembled WGS sequence"/>
</dbReference>
<feature type="compositionally biased region" description="Polar residues" evidence="1">
    <location>
        <begin position="410"/>
        <end position="423"/>
    </location>
</feature>
<evidence type="ECO:0000313" key="2">
    <source>
        <dbReference type="EMBL" id="KAG7529678.1"/>
    </source>
</evidence>
<feature type="compositionally biased region" description="Low complexity" evidence="1">
    <location>
        <begin position="442"/>
        <end position="456"/>
    </location>
</feature>
<protein>
    <submittedName>
        <fullName evidence="2">Uncharacterized protein</fullName>
    </submittedName>
</protein>
<dbReference type="EMBL" id="JABELV010000140">
    <property type="protein sequence ID" value="KAG7529678.1"/>
    <property type="molecule type" value="Genomic_DNA"/>
</dbReference>
<gene>
    <name evidence="2" type="ORF">FFLO_05484</name>
</gene>
<accession>A0A8K0NNS9</accession>
<dbReference type="AlphaFoldDB" id="A0A8K0NNS9"/>
<feature type="region of interest" description="Disordered" evidence="1">
    <location>
        <begin position="482"/>
        <end position="549"/>
    </location>
</feature>
<feature type="compositionally biased region" description="Polar residues" evidence="1">
    <location>
        <begin position="105"/>
        <end position="120"/>
    </location>
</feature>
<organism evidence="2 3">
    <name type="scientific">Filobasidium floriforme</name>
    <dbReference type="NCBI Taxonomy" id="5210"/>
    <lineage>
        <taxon>Eukaryota</taxon>
        <taxon>Fungi</taxon>
        <taxon>Dikarya</taxon>
        <taxon>Basidiomycota</taxon>
        <taxon>Agaricomycotina</taxon>
        <taxon>Tremellomycetes</taxon>
        <taxon>Filobasidiales</taxon>
        <taxon>Filobasidiaceae</taxon>
        <taxon>Filobasidium</taxon>
    </lineage>
</organism>
<comment type="caution">
    <text evidence="2">The sequence shown here is derived from an EMBL/GenBank/DDBJ whole genome shotgun (WGS) entry which is preliminary data.</text>
</comment>
<name>A0A8K0NNS9_9TREE</name>
<feature type="compositionally biased region" description="Pro residues" evidence="1">
    <location>
        <begin position="372"/>
        <end position="382"/>
    </location>
</feature>
<keyword evidence="3" id="KW-1185">Reference proteome</keyword>
<reference evidence="2" key="1">
    <citation type="submission" date="2020-04" db="EMBL/GenBank/DDBJ databases">
        <title>Analysis of mating type loci in Filobasidium floriforme.</title>
        <authorList>
            <person name="Nowrousian M."/>
        </authorList>
    </citation>
    <scope>NUCLEOTIDE SEQUENCE</scope>
    <source>
        <strain evidence="2">CBS 6242</strain>
    </source>
</reference>
<proteinExistence type="predicted"/>
<evidence type="ECO:0000313" key="3">
    <source>
        <dbReference type="Proteomes" id="UP000812966"/>
    </source>
</evidence>
<feature type="compositionally biased region" description="Basic and acidic residues" evidence="1">
    <location>
        <begin position="14"/>
        <end position="33"/>
    </location>
</feature>
<feature type="compositionally biased region" description="Polar residues" evidence="1">
    <location>
        <begin position="208"/>
        <end position="224"/>
    </location>
</feature>